<dbReference type="PANTHER" id="PTHR45656">
    <property type="entry name" value="PROTEIN CBR-CLEC-78"/>
    <property type="match status" value="1"/>
</dbReference>
<proteinExistence type="predicted"/>
<dbReference type="CDD" id="cd00033">
    <property type="entry name" value="CCP"/>
    <property type="match status" value="3"/>
</dbReference>
<dbReference type="PROSITE" id="PS50923">
    <property type="entry name" value="SUSHI"/>
    <property type="match status" value="3"/>
</dbReference>
<reference evidence="6" key="2">
    <citation type="submission" date="2025-08" db="UniProtKB">
        <authorList>
            <consortium name="Ensembl"/>
        </authorList>
    </citation>
    <scope>IDENTIFICATION</scope>
</reference>
<sequence>SSKPAAPPPLRTTTLPPPVAPVVCRNPSVPPFGVPSTATFPVGSVFTYQCQPGYAVAGDTFTLCQRDGTFQTTVTRCVLVSPVTVGPTGCRRPAAPSNGFILGESTFWAVGQMILYGCNSGFSLVGAETLPCQSDGSFGNAPQCINVAVPTASCTPNPPPNGRVRPDGKRAYLPGDTITYECRNGFVESGLATGICLPNGQWRTAPFSCRAAQG</sequence>
<dbReference type="GeneTree" id="ENSGT00940000163310"/>
<dbReference type="InterPro" id="IPR035976">
    <property type="entry name" value="Sushi/SCR/CCP_sf"/>
</dbReference>
<keyword evidence="1" id="KW-0732">Signal</keyword>
<dbReference type="InterPro" id="IPR051277">
    <property type="entry name" value="SEZ6_CSMD_C4BPB_Regulators"/>
</dbReference>
<feature type="domain" description="Sushi" evidence="5">
    <location>
        <begin position="88"/>
        <end position="146"/>
    </location>
</feature>
<dbReference type="Gene3D" id="2.10.70.10">
    <property type="entry name" value="Complement Module, domain 1"/>
    <property type="match status" value="3"/>
</dbReference>
<keyword evidence="7" id="KW-1185">Reference proteome</keyword>
<feature type="domain" description="Sushi" evidence="5">
    <location>
        <begin position="22"/>
        <end position="79"/>
    </location>
</feature>
<evidence type="ECO:0000256" key="4">
    <source>
        <dbReference type="PROSITE-ProRule" id="PRU00302"/>
    </source>
</evidence>
<dbReference type="AlphaFoldDB" id="H2ZF57"/>
<dbReference type="PANTHER" id="PTHR45656:SF4">
    <property type="entry name" value="PROTEIN CBR-CLEC-78"/>
    <property type="match status" value="1"/>
</dbReference>
<name>H2ZF57_CIOSA</name>
<dbReference type="Proteomes" id="UP000007875">
    <property type="component" value="Unassembled WGS sequence"/>
</dbReference>
<evidence type="ECO:0000313" key="6">
    <source>
        <dbReference type="Ensembl" id="ENSCSAVP00000016223.1"/>
    </source>
</evidence>
<evidence type="ECO:0000256" key="3">
    <source>
        <dbReference type="ARBA" id="ARBA00023157"/>
    </source>
</evidence>
<feature type="disulfide bond" evidence="4">
    <location>
        <begin position="182"/>
        <end position="209"/>
    </location>
</feature>
<feature type="domain" description="Sushi" evidence="5">
    <location>
        <begin position="152"/>
        <end position="211"/>
    </location>
</feature>
<dbReference type="SMART" id="SM00032">
    <property type="entry name" value="CCP"/>
    <property type="match status" value="3"/>
</dbReference>
<protein>
    <recommendedName>
        <fullName evidence="5">Sushi domain-containing protein</fullName>
    </recommendedName>
</protein>
<accession>H2ZF57</accession>
<dbReference type="Ensembl" id="ENSCSAVT00000016404.1">
    <property type="protein sequence ID" value="ENSCSAVP00000016223.1"/>
    <property type="gene ID" value="ENSCSAVG00000009543.1"/>
</dbReference>
<keyword evidence="4" id="KW-0768">Sushi</keyword>
<reference evidence="7" key="1">
    <citation type="submission" date="2003-08" db="EMBL/GenBank/DDBJ databases">
        <authorList>
            <person name="Birren B."/>
            <person name="Nusbaum C."/>
            <person name="Abebe A."/>
            <person name="Abouelleil A."/>
            <person name="Adekoya E."/>
            <person name="Ait-zahra M."/>
            <person name="Allen N."/>
            <person name="Allen T."/>
            <person name="An P."/>
            <person name="Anderson M."/>
            <person name="Anderson S."/>
            <person name="Arachchi H."/>
            <person name="Armbruster J."/>
            <person name="Bachantsang P."/>
            <person name="Baldwin J."/>
            <person name="Barry A."/>
            <person name="Bayul T."/>
            <person name="Blitshsteyn B."/>
            <person name="Bloom T."/>
            <person name="Blye J."/>
            <person name="Boguslavskiy L."/>
            <person name="Borowsky M."/>
            <person name="Boukhgalter B."/>
            <person name="Brunache A."/>
            <person name="Butler J."/>
            <person name="Calixte N."/>
            <person name="Calvo S."/>
            <person name="Camarata J."/>
            <person name="Campo K."/>
            <person name="Chang J."/>
            <person name="Cheshatsang Y."/>
            <person name="Citroen M."/>
            <person name="Collymore A."/>
            <person name="Considine T."/>
            <person name="Cook A."/>
            <person name="Cooke P."/>
            <person name="Corum B."/>
            <person name="Cuomo C."/>
            <person name="David R."/>
            <person name="Dawoe T."/>
            <person name="Degray S."/>
            <person name="Dodge S."/>
            <person name="Dooley K."/>
            <person name="Dorje P."/>
            <person name="Dorjee K."/>
            <person name="Dorris L."/>
            <person name="Duffey N."/>
            <person name="Dupes A."/>
            <person name="Elkins T."/>
            <person name="Engels R."/>
            <person name="Erickson J."/>
            <person name="Farina A."/>
            <person name="Faro S."/>
            <person name="Ferreira P."/>
            <person name="Fischer H."/>
            <person name="Fitzgerald M."/>
            <person name="Foley K."/>
            <person name="Gage D."/>
            <person name="Galagan J."/>
            <person name="Gearin G."/>
            <person name="Gnerre S."/>
            <person name="Gnirke A."/>
            <person name="Goyette A."/>
            <person name="Graham J."/>
            <person name="Grandbois E."/>
            <person name="Gyaltsen K."/>
            <person name="Hafez N."/>
            <person name="Hagopian D."/>
            <person name="Hagos B."/>
            <person name="Hall J."/>
            <person name="Hatcher B."/>
            <person name="Heller A."/>
            <person name="Higgins H."/>
            <person name="Honan T."/>
            <person name="Horn A."/>
            <person name="Houde N."/>
            <person name="Hughes L."/>
            <person name="Hulme W."/>
            <person name="Husby E."/>
            <person name="Iliev I."/>
            <person name="Jaffe D."/>
            <person name="Jones C."/>
            <person name="Kamal M."/>
            <person name="Kamat A."/>
            <person name="Kamvysselis M."/>
            <person name="Karlsson E."/>
            <person name="Kells C."/>
            <person name="Kieu A."/>
            <person name="Kisner P."/>
            <person name="Kodira C."/>
            <person name="Kulbokas E."/>
            <person name="Labutti K."/>
            <person name="Lama D."/>
            <person name="Landers T."/>
            <person name="Leger J."/>
            <person name="Levine S."/>
            <person name="Lewis D."/>
            <person name="Lewis T."/>
            <person name="Lindblad-toh K."/>
            <person name="Liu X."/>
            <person name="Lokyitsang T."/>
            <person name="Lokyitsang Y."/>
            <person name="Lucien O."/>
            <person name="Lui A."/>
            <person name="Ma L.J."/>
            <person name="Mabbitt R."/>
            <person name="Macdonald J."/>
            <person name="Maclean C."/>
            <person name="Major J."/>
            <person name="Manning J."/>
            <person name="Marabella R."/>
            <person name="Maru K."/>
            <person name="Matthews C."/>
            <person name="Mauceli E."/>
            <person name="Mccarthy M."/>
            <person name="Mcdonough S."/>
            <person name="Mcghee T."/>
            <person name="Meldrim J."/>
            <person name="Meneus L."/>
            <person name="Mesirov J."/>
            <person name="Mihalev A."/>
            <person name="Mihova T."/>
            <person name="Mikkelsen T."/>
            <person name="Mlenga V."/>
            <person name="Moru K."/>
            <person name="Mozes J."/>
            <person name="Mulrain L."/>
            <person name="Munson G."/>
            <person name="Naylor J."/>
            <person name="Newes C."/>
            <person name="Nguyen C."/>
            <person name="Nguyen N."/>
            <person name="Nguyen T."/>
            <person name="Nicol R."/>
            <person name="Nielsen C."/>
            <person name="Nizzari M."/>
            <person name="Norbu C."/>
            <person name="Norbu N."/>
            <person name="O'donnell P."/>
            <person name="Okoawo O."/>
            <person name="O'leary S."/>
            <person name="Omotosho B."/>
            <person name="O'neill K."/>
            <person name="Osman S."/>
            <person name="Parker S."/>
            <person name="Perrin D."/>
            <person name="Phunkhang P."/>
            <person name="Piqani B."/>
            <person name="Purcell S."/>
            <person name="Rachupka T."/>
            <person name="Ramasamy U."/>
            <person name="Rameau R."/>
            <person name="Ray V."/>
            <person name="Raymond C."/>
            <person name="Retta R."/>
            <person name="Richardson S."/>
            <person name="Rise C."/>
            <person name="Rodriguez J."/>
            <person name="Rogers J."/>
            <person name="Rogov P."/>
            <person name="Rutman M."/>
            <person name="Schupbach R."/>
            <person name="Seaman C."/>
            <person name="Settipalli S."/>
            <person name="Sharpe T."/>
            <person name="Sheridan J."/>
            <person name="Sherpa N."/>
            <person name="Shi J."/>
            <person name="Smirnov S."/>
            <person name="Smith C."/>
            <person name="Sougnez C."/>
            <person name="Spencer B."/>
            <person name="Stalker J."/>
            <person name="Stange-thomann N."/>
            <person name="Stavropoulos S."/>
            <person name="Stetson K."/>
            <person name="Stone C."/>
            <person name="Stone S."/>
            <person name="Stubbs M."/>
            <person name="Talamas J."/>
            <person name="Tchuinga P."/>
            <person name="Tenzing P."/>
            <person name="Tesfaye S."/>
            <person name="Theodore J."/>
            <person name="Thoulutsang Y."/>
            <person name="Topham K."/>
            <person name="Towey S."/>
            <person name="Tsamla T."/>
            <person name="Tsomo N."/>
            <person name="Vallee D."/>
            <person name="Vassiliev H."/>
            <person name="Venkataraman V."/>
            <person name="Vinson J."/>
            <person name="Vo A."/>
            <person name="Wade C."/>
            <person name="Wang S."/>
            <person name="Wangchuk T."/>
            <person name="Wangdi T."/>
            <person name="Whittaker C."/>
            <person name="Wilkinson J."/>
            <person name="Wu Y."/>
            <person name="Wyman D."/>
            <person name="Yadav S."/>
            <person name="Yang S."/>
            <person name="Yang X."/>
            <person name="Yeager S."/>
            <person name="Yee E."/>
            <person name="Young G."/>
            <person name="Zainoun J."/>
            <person name="Zembeck L."/>
            <person name="Zimmer A."/>
            <person name="Zody M."/>
            <person name="Lander E."/>
        </authorList>
    </citation>
    <scope>NUCLEOTIDE SEQUENCE [LARGE SCALE GENOMIC DNA]</scope>
</reference>
<dbReference type="Pfam" id="PF00084">
    <property type="entry name" value="Sushi"/>
    <property type="match status" value="3"/>
</dbReference>
<dbReference type="HOGENOM" id="CLU_1291540_0_0_1"/>
<organism evidence="6 7">
    <name type="scientific">Ciona savignyi</name>
    <name type="common">Pacific transparent sea squirt</name>
    <dbReference type="NCBI Taxonomy" id="51511"/>
    <lineage>
        <taxon>Eukaryota</taxon>
        <taxon>Metazoa</taxon>
        <taxon>Chordata</taxon>
        <taxon>Tunicata</taxon>
        <taxon>Ascidiacea</taxon>
        <taxon>Phlebobranchia</taxon>
        <taxon>Cionidae</taxon>
        <taxon>Ciona</taxon>
    </lineage>
</organism>
<evidence type="ECO:0000256" key="1">
    <source>
        <dbReference type="ARBA" id="ARBA00022729"/>
    </source>
</evidence>
<dbReference type="SUPFAM" id="SSF57535">
    <property type="entry name" value="Complement control module/SCR domain"/>
    <property type="match status" value="3"/>
</dbReference>
<reference evidence="6" key="3">
    <citation type="submission" date="2025-09" db="UniProtKB">
        <authorList>
            <consortium name="Ensembl"/>
        </authorList>
    </citation>
    <scope>IDENTIFICATION</scope>
</reference>
<comment type="caution">
    <text evidence="4">Lacks conserved residue(s) required for the propagation of feature annotation.</text>
</comment>
<keyword evidence="3 4" id="KW-1015">Disulfide bond</keyword>
<evidence type="ECO:0000313" key="7">
    <source>
        <dbReference type="Proteomes" id="UP000007875"/>
    </source>
</evidence>
<keyword evidence="2" id="KW-0677">Repeat</keyword>
<evidence type="ECO:0000259" key="5">
    <source>
        <dbReference type="PROSITE" id="PS50923"/>
    </source>
</evidence>
<evidence type="ECO:0000256" key="2">
    <source>
        <dbReference type="ARBA" id="ARBA00022737"/>
    </source>
</evidence>
<feature type="disulfide bond" evidence="4">
    <location>
        <begin position="50"/>
        <end position="77"/>
    </location>
</feature>
<dbReference type="InterPro" id="IPR000436">
    <property type="entry name" value="Sushi_SCR_CCP_dom"/>
</dbReference>